<dbReference type="AlphaFoldDB" id="A0A8J3AR79"/>
<protein>
    <submittedName>
        <fullName evidence="1">Uncharacterized protein</fullName>
    </submittedName>
</protein>
<reference evidence="1" key="2">
    <citation type="submission" date="2020-09" db="EMBL/GenBank/DDBJ databases">
        <authorList>
            <person name="Sun Q."/>
            <person name="Sedlacek I."/>
        </authorList>
    </citation>
    <scope>NUCLEOTIDE SEQUENCE</scope>
    <source>
        <strain evidence="1">CCM 8606</strain>
    </source>
</reference>
<reference evidence="1" key="1">
    <citation type="journal article" date="2014" name="Int. J. Syst. Evol. Microbiol.">
        <title>Complete genome sequence of Corynebacterium casei LMG S-19264T (=DSM 44701T), isolated from a smear-ripened cheese.</title>
        <authorList>
            <consortium name="US DOE Joint Genome Institute (JGI-PGF)"/>
            <person name="Walter F."/>
            <person name="Albersmeier A."/>
            <person name="Kalinowski J."/>
            <person name="Ruckert C."/>
        </authorList>
    </citation>
    <scope>NUCLEOTIDE SEQUENCE</scope>
    <source>
        <strain evidence="1">CCM 8606</strain>
    </source>
</reference>
<sequence>MKNKYKIEVVFNMLNQLPQEQKAYMYSVLAALWLDLSAIVRSIREQKDEASAKALTDYVFYILDTVDAKQAQAAIHAHRQKLEETTVEQR</sequence>
<accession>A0A8J3AR79</accession>
<dbReference type="Proteomes" id="UP000619536">
    <property type="component" value="Unassembled WGS sequence"/>
</dbReference>
<keyword evidence="2" id="KW-1185">Reference proteome</keyword>
<dbReference type="EMBL" id="BMDH01000006">
    <property type="protein sequence ID" value="GGI15452.1"/>
    <property type="molecule type" value="Genomic_DNA"/>
</dbReference>
<evidence type="ECO:0000313" key="2">
    <source>
        <dbReference type="Proteomes" id="UP000619536"/>
    </source>
</evidence>
<evidence type="ECO:0000313" key="1">
    <source>
        <dbReference type="EMBL" id="GGI15452.1"/>
    </source>
</evidence>
<dbReference type="RefSeq" id="WP_188355761.1">
    <property type="nucleotide sequence ID" value="NZ_BMDH01000006.1"/>
</dbReference>
<name>A0A8J3AR79_9BIFI</name>
<comment type="caution">
    <text evidence="1">The sequence shown here is derived from an EMBL/GenBank/DDBJ whole genome shotgun (WGS) entry which is preliminary data.</text>
</comment>
<organism evidence="1 2">
    <name type="scientific">Galliscardovia ingluviei</name>
    <dbReference type="NCBI Taxonomy" id="1769422"/>
    <lineage>
        <taxon>Bacteria</taxon>
        <taxon>Bacillati</taxon>
        <taxon>Actinomycetota</taxon>
        <taxon>Actinomycetes</taxon>
        <taxon>Bifidobacteriales</taxon>
        <taxon>Bifidobacteriaceae</taxon>
        <taxon>Galliscardovia</taxon>
    </lineage>
</organism>
<gene>
    <name evidence="1" type="ORF">GCM10007377_15970</name>
</gene>
<proteinExistence type="predicted"/>